<sequence length="86" mass="9622">MELAAGRNNATIKGFESRALVQGRRLGSETFEDSSSSSNDSDTYCSAGEELCLFCTQRFISPHKERGLVAKWLASGLWHLDFRFET</sequence>
<name>A0AAV4X0R1_CAEEX</name>
<protein>
    <submittedName>
        <fullName evidence="1">Uncharacterized protein</fullName>
    </submittedName>
</protein>
<proteinExistence type="predicted"/>
<gene>
    <name evidence="1" type="ORF">CEXT_676021</name>
</gene>
<dbReference type="AlphaFoldDB" id="A0AAV4X0R1"/>
<dbReference type="Proteomes" id="UP001054945">
    <property type="component" value="Unassembled WGS sequence"/>
</dbReference>
<keyword evidence="2" id="KW-1185">Reference proteome</keyword>
<dbReference type="EMBL" id="BPLR01017092">
    <property type="protein sequence ID" value="GIY88692.1"/>
    <property type="molecule type" value="Genomic_DNA"/>
</dbReference>
<evidence type="ECO:0000313" key="1">
    <source>
        <dbReference type="EMBL" id="GIY88692.1"/>
    </source>
</evidence>
<evidence type="ECO:0000313" key="2">
    <source>
        <dbReference type="Proteomes" id="UP001054945"/>
    </source>
</evidence>
<accession>A0AAV4X0R1</accession>
<reference evidence="1 2" key="1">
    <citation type="submission" date="2021-06" db="EMBL/GenBank/DDBJ databases">
        <title>Caerostris extrusa draft genome.</title>
        <authorList>
            <person name="Kono N."/>
            <person name="Arakawa K."/>
        </authorList>
    </citation>
    <scope>NUCLEOTIDE SEQUENCE [LARGE SCALE GENOMIC DNA]</scope>
</reference>
<organism evidence="1 2">
    <name type="scientific">Caerostris extrusa</name>
    <name type="common">Bark spider</name>
    <name type="synonym">Caerostris bankana</name>
    <dbReference type="NCBI Taxonomy" id="172846"/>
    <lineage>
        <taxon>Eukaryota</taxon>
        <taxon>Metazoa</taxon>
        <taxon>Ecdysozoa</taxon>
        <taxon>Arthropoda</taxon>
        <taxon>Chelicerata</taxon>
        <taxon>Arachnida</taxon>
        <taxon>Araneae</taxon>
        <taxon>Araneomorphae</taxon>
        <taxon>Entelegynae</taxon>
        <taxon>Araneoidea</taxon>
        <taxon>Araneidae</taxon>
        <taxon>Caerostris</taxon>
    </lineage>
</organism>
<comment type="caution">
    <text evidence="1">The sequence shown here is derived from an EMBL/GenBank/DDBJ whole genome shotgun (WGS) entry which is preliminary data.</text>
</comment>